<reference evidence="2 3" key="1">
    <citation type="journal article" date="2021" name="BMC Genomics">
        <title>Datura genome reveals duplications of psychoactive alkaloid biosynthetic genes and high mutation rate following tissue culture.</title>
        <authorList>
            <person name="Rajewski A."/>
            <person name="Carter-House D."/>
            <person name="Stajich J."/>
            <person name="Litt A."/>
        </authorList>
    </citation>
    <scope>NUCLEOTIDE SEQUENCE [LARGE SCALE GENOMIC DNA]</scope>
    <source>
        <strain evidence="2">AR-01</strain>
    </source>
</reference>
<evidence type="ECO:0000313" key="2">
    <source>
        <dbReference type="EMBL" id="MCD9639625.1"/>
    </source>
</evidence>
<dbReference type="Proteomes" id="UP000823775">
    <property type="component" value="Unassembled WGS sequence"/>
</dbReference>
<feature type="region of interest" description="Disordered" evidence="1">
    <location>
        <begin position="56"/>
        <end position="121"/>
    </location>
</feature>
<proteinExistence type="predicted"/>
<gene>
    <name evidence="2" type="ORF">HAX54_024273</name>
</gene>
<organism evidence="2 3">
    <name type="scientific">Datura stramonium</name>
    <name type="common">Jimsonweed</name>
    <name type="synonym">Common thornapple</name>
    <dbReference type="NCBI Taxonomy" id="4076"/>
    <lineage>
        <taxon>Eukaryota</taxon>
        <taxon>Viridiplantae</taxon>
        <taxon>Streptophyta</taxon>
        <taxon>Embryophyta</taxon>
        <taxon>Tracheophyta</taxon>
        <taxon>Spermatophyta</taxon>
        <taxon>Magnoliopsida</taxon>
        <taxon>eudicotyledons</taxon>
        <taxon>Gunneridae</taxon>
        <taxon>Pentapetalae</taxon>
        <taxon>asterids</taxon>
        <taxon>lamiids</taxon>
        <taxon>Solanales</taxon>
        <taxon>Solanaceae</taxon>
        <taxon>Solanoideae</taxon>
        <taxon>Datureae</taxon>
        <taxon>Datura</taxon>
    </lineage>
</organism>
<feature type="compositionally biased region" description="Acidic residues" evidence="1">
    <location>
        <begin position="85"/>
        <end position="94"/>
    </location>
</feature>
<evidence type="ECO:0000256" key="1">
    <source>
        <dbReference type="SAM" id="MobiDB-lite"/>
    </source>
</evidence>
<sequence>MEIYMKDEDYQLWLITLKGPLVRTKVKSDGTKVPKTEDEFDADDFRMMEKNAKSIKPLGRTFDEESEGADGEGNLDLMDKRDTDSDNDSSEDLDWVMAMQKRSSTSLKKQGMTPGTITDRT</sequence>
<protein>
    <submittedName>
        <fullName evidence="2">Uncharacterized protein</fullName>
    </submittedName>
</protein>
<dbReference type="EMBL" id="JACEIK010002961">
    <property type="protein sequence ID" value="MCD9639625.1"/>
    <property type="molecule type" value="Genomic_DNA"/>
</dbReference>
<evidence type="ECO:0000313" key="3">
    <source>
        <dbReference type="Proteomes" id="UP000823775"/>
    </source>
</evidence>
<name>A0ABS8UZS1_DATST</name>
<comment type="caution">
    <text evidence="2">The sequence shown here is derived from an EMBL/GenBank/DDBJ whole genome shotgun (WGS) entry which is preliminary data.</text>
</comment>
<accession>A0ABS8UZS1</accession>
<feature type="compositionally biased region" description="Polar residues" evidence="1">
    <location>
        <begin position="101"/>
        <end position="121"/>
    </location>
</feature>
<keyword evidence="3" id="KW-1185">Reference proteome</keyword>